<evidence type="ECO:0000313" key="2">
    <source>
        <dbReference type="Proteomes" id="UP001335183"/>
    </source>
</evidence>
<proteinExistence type="predicted"/>
<gene>
    <name evidence="1" type="ORF">V5F89_12380</name>
</gene>
<sequence>MIDLGKLEQTLADAEGGRPVTVTPAWLRQVLEELRAGRDAAARSGQVFGLPEGTIL</sequence>
<keyword evidence="2" id="KW-1185">Reference proteome</keyword>
<dbReference type="Proteomes" id="UP001335183">
    <property type="component" value="Chromosome"/>
</dbReference>
<evidence type="ECO:0000313" key="1">
    <source>
        <dbReference type="EMBL" id="WWA47046.1"/>
    </source>
</evidence>
<reference evidence="1 2" key="1">
    <citation type="submission" date="2024-02" db="EMBL/GenBank/DDBJ databases">
        <title>The whole genome sequence of five bacterial samples isolated from Abu Dhabi Sabkha-shore region.</title>
        <authorList>
            <person name="Sudalaimuthuasari N."/>
            <person name="Sarfraz B."/>
            <person name="Tuyisabe J.D."/>
            <person name="Mugisha Ntwali L.D.M."/>
            <person name="Ali A.I.A.A."/>
            <person name="Almansoori S.Z.A."/>
            <person name="Alajami H.S.A."/>
            <person name="Almeqbaali A.A.S."/>
            <person name="Kundu B."/>
            <person name="Saeed E.E."/>
            <person name="Sukumarinath V."/>
            <person name="Mishra A.K."/>
            <person name="Hazzouri K.M."/>
            <person name="Almaskari R."/>
            <person name="Sharma A.K."/>
            <person name="Amiri K.M.A."/>
        </authorList>
    </citation>
    <scope>NUCLEOTIDE SEQUENCE [LARGE SCALE GENOMIC DNA]</scope>
    <source>
        <strain evidence="2">kcgeb_sd</strain>
    </source>
</reference>
<accession>A0ABZ2D5E2</accession>
<dbReference type="RefSeq" id="WP_338445937.1">
    <property type="nucleotide sequence ID" value="NZ_CP144918.1"/>
</dbReference>
<dbReference type="EMBL" id="CP144918">
    <property type="protein sequence ID" value="WWA47046.1"/>
    <property type="molecule type" value="Genomic_DNA"/>
</dbReference>
<protein>
    <submittedName>
        <fullName evidence="1">Uncharacterized protein</fullName>
    </submittedName>
</protein>
<organism evidence="1 2">
    <name type="scientific">Pelagerythrobacter marensis</name>
    <dbReference type="NCBI Taxonomy" id="543877"/>
    <lineage>
        <taxon>Bacteria</taxon>
        <taxon>Pseudomonadati</taxon>
        <taxon>Pseudomonadota</taxon>
        <taxon>Alphaproteobacteria</taxon>
        <taxon>Sphingomonadales</taxon>
        <taxon>Erythrobacteraceae</taxon>
        <taxon>Pelagerythrobacter</taxon>
    </lineage>
</organism>
<name>A0ABZ2D5E2_9SPHN</name>